<evidence type="ECO:0000256" key="1">
    <source>
        <dbReference type="SAM" id="Phobius"/>
    </source>
</evidence>
<dbReference type="InParanoid" id="A0A1Q5PYB7"/>
<feature type="transmembrane region" description="Helical" evidence="1">
    <location>
        <begin position="40"/>
        <end position="62"/>
    </location>
</feature>
<dbReference type="InterPro" id="IPR007795">
    <property type="entry name" value="T7SS_EccB"/>
</dbReference>
<dbReference type="PANTHER" id="PTHR40765:SF2">
    <property type="entry name" value="ESX-2 SECRETION SYSTEM ATPASE ECCB2"/>
    <property type="match status" value="1"/>
</dbReference>
<name>A0A1Q5PYB7_9ACTO</name>
<sequence>MPSNKDILEAQRFNRRRLITAFSSGAPGGRELEPRSPLRPLFVGLLLALVLLAVAAVAGRFAPTLPANWQNSTVIVVKGTGARYYSINGILHPVTNITSAKLLSEPGNYQTSEVSASTIAGINRGPQVGITDVPDDVPAAAALQSSQWTTCALPDGPHTWVATTPAELEEASTMLVEVEGDVYLLHGSTAHPIPAESRNGVLLALGLETAPRTQVPAAWLSIFTTGSPLTALTLTNVGQPTTGMPPKLANASIGTIVEVAEENTSRFYVVSAPQTLAPLSPVAKAMYGLNKSDALTQTPLSVTVADIAQLQVDADGVAPADWPTSISLPTTPGLLPCLRLTTQEETLSAQLAALPVPKEDLGANPVTVGGGSGALVRLTTGGDLGAVSFISDIGKSHSLGADPTSTLAHLGWSPEDIVDIPAAWGKLVPAGGTMTSETVWQTVEKQ</sequence>
<dbReference type="PANTHER" id="PTHR40765">
    <property type="entry name" value="ESX-2 SECRETION SYSTEM ATPASE ECCB2"/>
    <property type="match status" value="1"/>
</dbReference>
<evidence type="ECO:0000313" key="3">
    <source>
        <dbReference type="Proteomes" id="UP000185612"/>
    </source>
</evidence>
<dbReference type="GO" id="GO:0005576">
    <property type="term" value="C:extracellular region"/>
    <property type="evidence" value="ECO:0007669"/>
    <property type="project" value="TreeGrafter"/>
</dbReference>
<dbReference type="Gene3D" id="3.30.2390.20">
    <property type="entry name" value="Type VII secretion system EccB, repeat 1 domain"/>
    <property type="match status" value="1"/>
</dbReference>
<keyword evidence="1" id="KW-0472">Membrane</keyword>
<protein>
    <submittedName>
        <fullName evidence="2">Type VII secretion protein EccB</fullName>
    </submittedName>
</protein>
<gene>
    <name evidence="2" type="ORF">BSZ40_00370</name>
</gene>
<dbReference type="OrthoDB" id="3847604at2"/>
<dbReference type="RefSeq" id="WP_073822137.1">
    <property type="nucleotide sequence ID" value="NZ_MQVS01000001.1"/>
</dbReference>
<dbReference type="Proteomes" id="UP000185612">
    <property type="component" value="Unassembled WGS sequence"/>
</dbReference>
<keyword evidence="3" id="KW-1185">Reference proteome</keyword>
<dbReference type="InterPro" id="IPR044857">
    <property type="entry name" value="T7SS_EccB_R1"/>
</dbReference>
<dbReference type="FunCoup" id="A0A1Q5PYB7">
    <property type="interactions" value="1"/>
</dbReference>
<dbReference type="Pfam" id="PF05108">
    <property type="entry name" value="T7SS_ESX1_EccB"/>
    <property type="match status" value="1"/>
</dbReference>
<comment type="caution">
    <text evidence="2">The sequence shown here is derived from an EMBL/GenBank/DDBJ whole genome shotgun (WGS) entry which is preliminary data.</text>
</comment>
<dbReference type="AlphaFoldDB" id="A0A1Q5PYB7"/>
<keyword evidence="1" id="KW-1133">Transmembrane helix</keyword>
<evidence type="ECO:0000313" key="2">
    <source>
        <dbReference type="EMBL" id="OKL52608.1"/>
    </source>
</evidence>
<dbReference type="EMBL" id="MQVS01000001">
    <property type="protein sequence ID" value="OKL52608.1"/>
    <property type="molecule type" value="Genomic_DNA"/>
</dbReference>
<proteinExistence type="predicted"/>
<accession>A0A1Q5PYB7</accession>
<reference evidence="3" key="1">
    <citation type="submission" date="2016-12" db="EMBL/GenBank/DDBJ databases">
        <authorList>
            <person name="Meng X."/>
        </authorList>
    </citation>
    <scope>NUCLEOTIDE SEQUENCE [LARGE SCALE GENOMIC DNA]</scope>
    <source>
        <strain evidence="3">DSM 20732</strain>
    </source>
</reference>
<dbReference type="NCBIfam" id="TIGR03919">
    <property type="entry name" value="T7SS_EccB"/>
    <property type="match status" value="1"/>
</dbReference>
<organism evidence="2 3">
    <name type="scientific">Buchananella hordeovulneris</name>
    <dbReference type="NCBI Taxonomy" id="52770"/>
    <lineage>
        <taxon>Bacteria</taxon>
        <taxon>Bacillati</taxon>
        <taxon>Actinomycetota</taxon>
        <taxon>Actinomycetes</taxon>
        <taxon>Actinomycetales</taxon>
        <taxon>Actinomycetaceae</taxon>
        <taxon>Buchananella</taxon>
    </lineage>
</organism>
<keyword evidence="1" id="KW-0812">Transmembrane</keyword>
<dbReference type="STRING" id="52770.BSZ40_00370"/>